<reference evidence="4" key="1">
    <citation type="submission" date="2023-03" db="EMBL/GenBank/DDBJ databases">
        <title>Massive genome expansion in bonnet fungi (Mycena s.s.) driven by repeated elements and novel gene families across ecological guilds.</title>
        <authorList>
            <consortium name="Lawrence Berkeley National Laboratory"/>
            <person name="Harder C.B."/>
            <person name="Miyauchi S."/>
            <person name="Viragh M."/>
            <person name="Kuo A."/>
            <person name="Thoen E."/>
            <person name="Andreopoulos B."/>
            <person name="Lu D."/>
            <person name="Skrede I."/>
            <person name="Drula E."/>
            <person name="Henrissat B."/>
            <person name="Morin E."/>
            <person name="Kohler A."/>
            <person name="Barry K."/>
            <person name="LaButti K."/>
            <person name="Morin E."/>
            <person name="Salamov A."/>
            <person name="Lipzen A."/>
            <person name="Mereny Z."/>
            <person name="Hegedus B."/>
            <person name="Baldrian P."/>
            <person name="Stursova M."/>
            <person name="Weitz H."/>
            <person name="Taylor A."/>
            <person name="Grigoriev I.V."/>
            <person name="Nagy L.G."/>
            <person name="Martin F."/>
            <person name="Kauserud H."/>
        </authorList>
    </citation>
    <scope>NUCLEOTIDE SEQUENCE</scope>
    <source>
        <strain evidence="4">CBHHK182m</strain>
    </source>
</reference>
<feature type="compositionally biased region" description="Acidic residues" evidence="2">
    <location>
        <begin position="821"/>
        <end position="831"/>
    </location>
</feature>
<gene>
    <name evidence="4" type="ORF">B0H16DRAFT_1781086</name>
</gene>
<dbReference type="AlphaFoldDB" id="A0AAD7JR38"/>
<dbReference type="Pfam" id="PF04434">
    <property type="entry name" value="SWIM"/>
    <property type="match status" value="1"/>
</dbReference>
<evidence type="ECO:0000256" key="1">
    <source>
        <dbReference type="PROSITE-ProRule" id="PRU00325"/>
    </source>
</evidence>
<comment type="caution">
    <text evidence="4">The sequence shown here is derived from an EMBL/GenBank/DDBJ whole genome shotgun (WGS) entry which is preliminary data.</text>
</comment>
<evidence type="ECO:0000256" key="2">
    <source>
        <dbReference type="SAM" id="MobiDB-lite"/>
    </source>
</evidence>
<dbReference type="Proteomes" id="UP001215598">
    <property type="component" value="Unassembled WGS sequence"/>
</dbReference>
<dbReference type="EMBL" id="JARKIB010000019">
    <property type="protein sequence ID" value="KAJ7768918.1"/>
    <property type="molecule type" value="Genomic_DNA"/>
</dbReference>
<evidence type="ECO:0000313" key="4">
    <source>
        <dbReference type="EMBL" id="KAJ7768918.1"/>
    </source>
</evidence>
<dbReference type="GO" id="GO:0008270">
    <property type="term" value="F:zinc ion binding"/>
    <property type="evidence" value="ECO:0007669"/>
    <property type="project" value="UniProtKB-KW"/>
</dbReference>
<organism evidence="4 5">
    <name type="scientific">Mycena metata</name>
    <dbReference type="NCBI Taxonomy" id="1033252"/>
    <lineage>
        <taxon>Eukaryota</taxon>
        <taxon>Fungi</taxon>
        <taxon>Dikarya</taxon>
        <taxon>Basidiomycota</taxon>
        <taxon>Agaricomycotina</taxon>
        <taxon>Agaricomycetes</taxon>
        <taxon>Agaricomycetidae</taxon>
        <taxon>Agaricales</taxon>
        <taxon>Marasmiineae</taxon>
        <taxon>Mycenaceae</taxon>
        <taxon>Mycena</taxon>
    </lineage>
</organism>
<keyword evidence="1" id="KW-0862">Zinc</keyword>
<keyword evidence="5" id="KW-1185">Reference proteome</keyword>
<feature type="compositionally biased region" description="Basic residues" evidence="2">
    <location>
        <begin position="952"/>
        <end position="961"/>
    </location>
</feature>
<keyword evidence="1" id="KW-0479">Metal-binding</keyword>
<dbReference type="PROSITE" id="PS50966">
    <property type="entry name" value="ZF_SWIM"/>
    <property type="match status" value="1"/>
</dbReference>
<feature type="compositionally biased region" description="Low complexity" evidence="2">
    <location>
        <begin position="910"/>
        <end position="931"/>
    </location>
</feature>
<evidence type="ECO:0000313" key="5">
    <source>
        <dbReference type="Proteomes" id="UP001215598"/>
    </source>
</evidence>
<sequence>MSEQTFEFVHHETTSQPPPPTTKGYKKVKFTSYTPENASGASKPALNPRRIASDIPLKKLRISPEQRTALETIYELPATTDENHGHVDYLFKLDAADQMNAAAIMAQHGLDIEARAHLANRWSQQWSRAQGKSDATCRVLYHCECGYDHTWNNSKKRQTPLPFTKCLAHTEITYVVSSHKILRIRGYFLHNQECKDALFTRIPPIPVHPSVFAVALAQLRDGSTFTDVKKKNHELFAAQSYQDFPTNLHTSPYRWLLETRDSRSLFRQHNRLNGIKVTEKPQINIDEWLDPNSSEYNSYMADAIFHYSARAEKGERFEACIATDEMRETAWKYGHENQIILDGTFGVCDSRVLLFIVMVVDENKKGIPVAFLLFSAPTGNKQSSSGYNTAILTKLLQSWKDSLTRCARGYGFAPGTIFNPFTTITDTDLKERGALIAVWVTIWLLICRFHLRQSWKNYRNKLLKGKGQLKLDLKHRLKRFEDSLVETESIAEARELLSRETNTLRLLPDSKAVRKAIKHIQYLSQYWTTNNLWQSWANYGRTVAAALLRCHIDGVIPTTNHLESFNGVLKRKHLRRWQNGGRRPRVDVLIRILIIHILPSIFKERKLYREQSLRLAAQIRQLPGGQSLLQTQTKLTVPGVAYLVADDARHQRAVDLINLRQIGMPSYLPERRGVFFSCYSSEALEVELEPLRYTITILFTGVATCKCTDFRKNGGACKHIRAALILLNHLRGQGLEIPLIPIPQSITQAHVLEIQSSPLPPSAATEPSETSRPTLRAAAAVTDILASDESCHDPVNPEEEDGDDESDNESVATDVSSNSSDSDDEPEDEPEPQSSQTVPKNQQALGEQALARTLFELDDMGQKFGDLAEFLKHHPGSLSDSSRDLLTKRTEPVAAFMAEIRRLCRHKSTPSLPSLFPSAPSLPSSIAPSQPRSTQTSKRKAHLLPPSPEKASKRHQSFAPH</sequence>
<protein>
    <recommendedName>
        <fullName evidence="3">SWIM-type domain-containing protein</fullName>
    </recommendedName>
</protein>
<feature type="domain" description="SWIM-type" evidence="3">
    <location>
        <begin position="693"/>
        <end position="728"/>
    </location>
</feature>
<feature type="region of interest" description="Disordered" evidence="2">
    <location>
        <begin position="786"/>
        <end position="843"/>
    </location>
</feature>
<feature type="region of interest" description="Disordered" evidence="2">
    <location>
        <begin position="908"/>
        <end position="961"/>
    </location>
</feature>
<proteinExistence type="predicted"/>
<feature type="region of interest" description="Disordered" evidence="2">
    <location>
        <begin position="1"/>
        <end position="27"/>
    </location>
</feature>
<evidence type="ECO:0000259" key="3">
    <source>
        <dbReference type="PROSITE" id="PS50966"/>
    </source>
</evidence>
<keyword evidence="1" id="KW-0863">Zinc-finger</keyword>
<feature type="compositionally biased region" description="Acidic residues" evidence="2">
    <location>
        <begin position="796"/>
        <end position="808"/>
    </location>
</feature>
<name>A0AAD7JR38_9AGAR</name>
<dbReference type="InterPro" id="IPR007527">
    <property type="entry name" value="Znf_SWIM"/>
</dbReference>
<accession>A0AAD7JR38</accession>